<dbReference type="Proteomes" id="UP000245206">
    <property type="component" value="Unassembled WGS sequence"/>
</dbReference>
<evidence type="ECO:0008006" key="3">
    <source>
        <dbReference type="Google" id="ProtNLM"/>
    </source>
</evidence>
<proteinExistence type="predicted"/>
<accession>A0A2P2DIQ5</accession>
<dbReference type="OrthoDB" id="671511at2"/>
<evidence type="ECO:0000313" key="1">
    <source>
        <dbReference type="EMBL" id="GBF44471.1"/>
    </source>
</evidence>
<keyword evidence="2" id="KW-1185">Reference proteome</keyword>
<dbReference type="AlphaFoldDB" id="A0A2P2DIQ5"/>
<protein>
    <recommendedName>
        <fullName evidence="3">Type II toxin-antitoxin system HicA family toxin</fullName>
    </recommendedName>
</protein>
<gene>
    <name evidence="1" type="ORF">LPTSP2_37740</name>
</gene>
<name>A0A2P2DIQ5_9LEPT</name>
<sequence length="108" mass="12956">MSSFNTKEMMSSLVRKGFVEQPARDHHFYFFYYKGKKTNIFTKISHGSDYKEYRDRLFSSVKKQLRFKTNEDLKKFSECTFTEEQYIKLLQEEGLIENDENSSLDPSH</sequence>
<evidence type="ECO:0000313" key="2">
    <source>
        <dbReference type="Proteomes" id="UP000245206"/>
    </source>
</evidence>
<organism evidence="1 2">
    <name type="scientific">Leptospira ellinghausenii</name>
    <dbReference type="NCBI Taxonomy" id="1917822"/>
    <lineage>
        <taxon>Bacteria</taxon>
        <taxon>Pseudomonadati</taxon>
        <taxon>Spirochaetota</taxon>
        <taxon>Spirochaetia</taxon>
        <taxon>Leptospirales</taxon>
        <taxon>Leptospiraceae</taxon>
        <taxon>Leptospira</taxon>
    </lineage>
</organism>
<comment type="caution">
    <text evidence="1">The sequence shown here is derived from an EMBL/GenBank/DDBJ whole genome shotgun (WGS) entry which is preliminary data.</text>
</comment>
<reference evidence="2" key="1">
    <citation type="journal article" date="2019" name="Microbiol. Immunol.">
        <title>Molecular and phenotypic characterization of Leptospira johnsonii sp. nov., Leptospira ellinghausenii sp. nov. and Leptospira ryugenii sp. nov. isolated from soil and water in Japan.</title>
        <authorList>
            <person name="Masuzawa T."/>
            <person name="Saito M."/>
            <person name="Nakao R."/>
            <person name="Nikaido Y."/>
            <person name="Matsumoto M."/>
            <person name="Ogawa M."/>
            <person name="Yokoyama M."/>
            <person name="Hidaka Y."/>
            <person name="Tomita J."/>
            <person name="Sakakibara K."/>
            <person name="Suzuki K."/>
            <person name="Yasuda S."/>
            <person name="Sato H."/>
            <person name="Yamaguchi M."/>
            <person name="Yoshida S.I."/>
            <person name="Koizumi N."/>
            <person name="Kawamura Y."/>
        </authorList>
    </citation>
    <scope>NUCLEOTIDE SEQUENCE [LARGE SCALE GENOMIC DNA]</scope>
    <source>
        <strain evidence="2">E18</strain>
    </source>
</reference>
<dbReference type="EMBL" id="BFAZ01000013">
    <property type="protein sequence ID" value="GBF44471.1"/>
    <property type="molecule type" value="Genomic_DNA"/>
</dbReference>